<dbReference type="InterPro" id="IPR001453">
    <property type="entry name" value="MoaB/Mog_dom"/>
</dbReference>
<keyword evidence="2" id="KW-0501">Molybdenum cofactor biosynthesis</keyword>
<protein>
    <recommendedName>
        <fullName evidence="1 2">Molybdenum cofactor biosynthesis protein B</fullName>
    </recommendedName>
</protein>
<proteinExistence type="inferred from homology"/>
<dbReference type="InterPro" id="IPR036425">
    <property type="entry name" value="MoaB/Mog-like_dom_sf"/>
</dbReference>
<dbReference type="PANTHER" id="PTHR43232:SF2">
    <property type="entry name" value="MOLYBDENUM COFACTOR BIOSYNTHESIS PROTEIN B"/>
    <property type="match status" value="1"/>
</dbReference>
<organism evidence="4 5">
    <name type="scientific">Alcaligenes endophyticus</name>
    <dbReference type="NCBI Taxonomy" id="1929088"/>
    <lineage>
        <taxon>Bacteria</taxon>
        <taxon>Pseudomonadati</taxon>
        <taxon>Pseudomonadota</taxon>
        <taxon>Betaproteobacteria</taxon>
        <taxon>Burkholderiales</taxon>
        <taxon>Alcaligenaceae</taxon>
        <taxon>Alcaligenes</taxon>
    </lineage>
</organism>
<evidence type="ECO:0000313" key="5">
    <source>
        <dbReference type="Proteomes" id="UP001168613"/>
    </source>
</evidence>
<dbReference type="SUPFAM" id="SSF53218">
    <property type="entry name" value="Molybdenum cofactor biosynthesis proteins"/>
    <property type="match status" value="1"/>
</dbReference>
<reference evidence="4" key="1">
    <citation type="submission" date="2021-11" db="EMBL/GenBank/DDBJ databases">
        <title>Draft genome sequence of Alcaligenes endophyticus type strain CCUG 75668T.</title>
        <authorList>
            <person name="Salva-Serra F."/>
            <person name="Duran R.E."/>
            <person name="Seeger M."/>
            <person name="Moore E.R.B."/>
            <person name="Jaen-Luchoro D."/>
        </authorList>
    </citation>
    <scope>NUCLEOTIDE SEQUENCE</scope>
    <source>
        <strain evidence="4">CCUG 75668</strain>
    </source>
</reference>
<accession>A0ABT8EGX2</accession>
<dbReference type="SMART" id="SM00852">
    <property type="entry name" value="MoCF_biosynth"/>
    <property type="match status" value="1"/>
</dbReference>
<comment type="function">
    <text evidence="2">May be involved in the biosynthesis of molybdopterin.</text>
</comment>
<comment type="caution">
    <text evidence="4">The sequence shown here is derived from an EMBL/GenBank/DDBJ whole genome shotgun (WGS) entry which is preliminary data.</text>
</comment>
<sequence>MAKAKTDLPPARLNIAVLTVSDKRTAADDTAGDYLHEQLLTAGHHCLQRAISPDNLYELRRVLSNWICDDQLHVIITNGGTGFSHNKSTIAAVSPLLDHSIRGFGELFRQLSYAQVGSAALQSDALAGTANGKFIFCLPGSPKACQLAWESILHEQLNSTYRPCNFASHFVA</sequence>
<dbReference type="PANTHER" id="PTHR43232">
    <property type="entry name" value="MOLYBDENUM COFACTOR BIOSYNTHESIS PROTEIN B"/>
    <property type="match status" value="1"/>
</dbReference>
<feature type="domain" description="MoaB/Mog" evidence="3">
    <location>
        <begin position="16"/>
        <end position="160"/>
    </location>
</feature>
<dbReference type="Proteomes" id="UP001168613">
    <property type="component" value="Unassembled WGS sequence"/>
</dbReference>
<keyword evidence="5" id="KW-1185">Reference proteome</keyword>
<dbReference type="EMBL" id="JAJHNU010000001">
    <property type="protein sequence ID" value="MDN4120505.1"/>
    <property type="molecule type" value="Genomic_DNA"/>
</dbReference>
<dbReference type="NCBIfam" id="TIGR00177">
    <property type="entry name" value="molyb_syn"/>
    <property type="match status" value="1"/>
</dbReference>
<dbReference type="InterPro" id="IPR012245">
    <property type="entry name" value="MoaB"/>
</dbReference>
<comment type="pathway">
    <text evidence="2">Cofactor biosynthesis; molybdopterin biosynthesis.</text>
</comment>
<comment type="similarity">
    <text evidence="2">Belongs to the MoaB/Mog family.</text>
</comment>
<dbReference type="Gene3D" id="3.40.980.10">
    <property type="entry name" value="MoaB/Mog-like domain"/>
    <property type="match status" value="1"/>
</dbReference>
<name>A0ABT8EGX2_9BURK</name>
<dbReference type="CDD" id="cd00886">
    <property type="entry name" value="MogA_MoaB"/>
    <property type="match status" value="1"/>
</dbReference>
<dbReference type="RefSeq" id="WP_266122187.1">
    <property type="nucleotide sequence ID" value="NZ_JAJHNU010000001.1"/>
</dbReference>
<dbReference type="Pfam" id="PF00994">
    <property type="entry name" value="MoCF_biosynth"/>
    <property type="match status" value="1"/>
</dbReference>
<evidence type="ECO:0000313" key="4">
    <source>
        <dbReference type="EMBL" id="MDN4120505.1"/>
    </source>
</evidence>
<evidence type="ECO:0000256" key="2">
    <source>
        <dbReference type="PIRNR" id="PIRNR006443"/>
    </source>
</evidence>
<evidence type="ECO:0000259" key="3">
    <source>
        <dbReference type="SMART" id="SM00852"/>
    </source>
</evidence>
<evidence type="ECO:0000256" key="1">
    <source>
        <dbReference type="ARBA" id="ARBA00015262"/>
    </source>
</evidence>
<dbReference type="PIRSF" id="PIRSF006443">
    <property type="entry name" value="MoaB"/>
    <property type="match status" value="1"/>
</dbReference>
<gene>
    <name evidence="4" type="ORF">LMS43_04285</name>
</gene>